<dbReference type="SMART" id="SM00504">
    <property type="entry name" value="Ubox"/>
    <property type="match status" value="1"/>
</dbReference>
<keyword evidence="9" id="KW-1185">Reference proteome</keyword>
<comment type="caution">
    <text evidence="7">The sequence shown here is derived from an EMBL/GenBank/DDBJ whole genome shotgun (WGS) entry which is preliminary data.</text>
</comment>
<comment type="catalytic activity">
    <reaction evidence="1 5">
        <text>S-ubiquitinyl-[E2 ubiquitin-conjugating enzyme]-L-cysteine + [acceptor protein]-L-lysine = [E2 ubiquitin-conjugating enzyme]-L-cysteine + N(6)-ubiquitinyl-[acceptor protein]-L-lysine.</text>
        <dbReference type="EC" id="2.3.2.27"/>
    </reaction>
</comment>
<proteinExistence type="predicted"/>
<evidence type="ECO:0000256" key="1">
    <source>
        <dbReference type="ARBA" id="ARBA00000900"/>
    </source>
</evidence>
<keyword evidence="3 5" id="KW-0808">Transferase</keyword>
<organism evidence="7 9">
    <name type="scientific">Rubroshorea leprosula</name>
    <dbReference type="NCBI Taxonomy" id="152421"/>
    <lineage>
        <taxon>Eukaryota</taxon>
        <taxon>Viridiplantae</taxon>
        <taxon>Streptophyta</taxon>
        <taxon>Embryophyta</taxon>
        <taxon>Tracheophyta</taxon>
        <taxon>Spermatophyta</taxon>
        <taxon>Magnoliopsida</taxon>
        <taxon>eudicotyledons</taxon>
        <taxon>Gunneridae</taxon>
        <taxon>Pentapetalae</taxon>
        <taxon>rosids</taxon>
        <taxon>malvids</taxon>
        <taxon>Malvales</taxon>
        <taxon>Dipterocarpaceae</taxon>
        <taxon>Rubroshorea</taxon>
    </lineage>
</organism>
<protein>
    <recommendedName>
        <fullName evidence="5 6">U-box domain-containing protein</fullName>
        <ecNumber evidence="5">2.3.2.27</ecNumber>
    </recommendedName>
    <alternativeName>
        <fullName evidence="5">RING-type E3 ubiquitin transferase PUB</fullName>
    </alternativeName>
</protein>
<feature type="domain" description="U-box" evidence="6">
    <location>
        <begin position="5"/>
        <end position="80"/>
    </location>
</feature>
<evidence type="ECO:0000259" key="6">
    <source>
        <dbReference type="PROSITE" id="PS51698"/>
    </source>
</evidence>
<keyword evidence="4 5" id="KW-0833">Ubl conjugation pathway</keyword>
<dbReference type="Pfam" id="PF25598">
    <property type="entry name" value="ARM_PUB"/>
    <property type="match status" value="1"/>
</dbReference>
<dbReference type="AlphaFoldDB" id="A0AAV5I2X4"/>
<dbReference type="InterPro" id="IPR003613">
    <property type="entry name" value="Ubox_domain"/>
</dbReference>
<dbReference type="CDD" id="cd16664">
    <property type="entry name" value="RING-Ubox_PUB"/>
    <property type="match status" value="1"/>
</dbReference>
<evidence type="ECO:0000256" key="2">
    <source>
        <dbReference type="ARBA" id="ARBA00004906"/>
    </source>
</evidence>
<comment type="pathway">
    <text evidence="2 5">Protein modification; protein ubiquitination.</text>
</comment>
<dbReference type="InterPro" id="IPR058678">
    <property type="entry name" value="ARM_PUB"/>
</dbReference>
<dbReference type="PANTHER" id="PTHR22849">
    <property type="entry name" value="WDSAM1 PROTEIN"/>
    <property type="match status" value="1"/>
</dbReference>
<dbReference type="InterPro" id="IPR013083">
    <property type="entry name" value="Znf_RING/FYVE/PHD"/>
</dbReference>
<evidence type="ECO:0000313" key="8">
    <source>
        <dbReference type="EMBL" id="GKV51149.1"/>
    </source>
</evidence>
<evidence type="ECO:0000256" key="4">
    <source>
        <dbReference type="ARBA" id="ARBA00022786"/>
    </source>
</evidence>
<dbReference type="Proteomes" id="UP001054252">
    <property type="component" value="Unassembled WGS sequence"/>
</dbReference>
<name>A0AAV5I2X4_9ROSI</name>
<dbReference type="Pfam" id="PF04564">
    <property type="entry name" value="U-box"/>
    <property type="match status" value="1"/>
</dbReference>
<evidence type="ECO:0000256" key="5">
    <source>
        <dbReference type="RuleBase" id="RU369093"/>
    </source>
</evidence>
<gene>
    <name evidence="8" type="ORF">SLEP1_g57823</name>
    <name evidence="7" type="ORF">SLEP1_g6016</name>
</gene>
<dbReference type="PANTHER" id="PTHR22849:SF23">
    <property type="entry name" value="U-BOX DOMAIN-CONTAINING PROTEIN"/>
    <property type="match status" value="1"/>
</dbReference>
<dbReference type="SUPFAM" id="SSF48371">
    <property type="entry name" value="ARM repeat"/>
    <property type="match status" value="1"/>
</dbReference>
<dbReference type="PROSITE" id="PS51698">
    <property type="entry name" value="U_BOX"/>
    <property type="match status" value="1"/>
</dbReference>
<dbReference type="InterPro" id="IPR045210">
    <property type="entry name" value="RING-Ubox_PUB"/>
</dbReference>
<comment type="function">
    <text evidence="5">Functions as an E3 ubiquitin ligase.</text>
</comment>
<dbReference type="InterPro" id="IPR016024">
    <property type="entry name" value="ARM-type_fold"/>
</dbReference>
<evidence type="ECO:0000256" key="3">
    <source>
        <dbReference type="ARBA" id="ARBA00022679"/>
    </source>
</evidence>
<sequence>MEESGCPADFRCPISMDLMSDPVTISTGVTYDRKNIEKWFFTFKKTTCPATMQFVHSFHLTPNHTLKRLILSWQNTQSSSSPPPPPPFSAKHDELVSLLSTVESSPFKVTALKKLRSIVEIGDETKSDFIRSGGVEILARIIVQILIDVFDFVAFRACEEALGVLHKLPLSDSEDQNSTFEILSKTECVKSMAIILQRGSAEARLHASTIFRKMAKTTSGYNWNFLLQDQGIDFFKSLLELVSDQICSKASSCALEFLIEILETSKKSRFKAIESGAVCVLIELLPDSNRSKSEKILFLIKLLCECAEGRQALVEHGLGIAAVSKKLMLVSNTATKIGVRIMWLVGSFHPTERVLDEMLMCGSVKKLLALLHLDGRSSTKEKVINMLKLHGNYWSKYPCFPHEMKNYLGF</sequence>
<dbReference type="EMBL" id="BPVZ01000005">
    <property type="protein sequence ID" value="GKU92267.1"/>
    <property type="molecule type" value="Genomic_DNA"/>
</dbReference>
<dbReference type="EMBL" id="BPVZ01000447">
    <property type="protein sequence ID" value="GKV51149.1"/>
    <property type="molecule type" value="Genomic_DNA"/>
</dbReference>
<dbReference type="InterPro" id="IPR011989">
    <property type="entry name" value="ARM-like"/>
</dbReference>
<dbReference type="Gene3D" id="1.25.10.10">
    <property type="entry name" value="Leucine-rich Repeat Variant"/>
    <property type="match status" value="1"/>
</dbReference>
<dbReference type="GO" id="GO:0016567">
    <property type="term" value="P:protein ubiquitination"/>
    <property type="evidence" value="ECO:0007669"/>
    <property type="project" value="UniProtKB-UniRule"/>
</dbReference>
<evidence type="ECO:0000313" key="9">
    <source>
        <dbReference type="Proteomes" id="UP001054252"/>
    </source>
</evidence>
<reference evidence="7 9" key="1">
    <citation type="journal article" date="2021" name="Commun. Biol.">
        <title>The genome of Shorea leprosula (Dipterocarpaceae) highlights the ecological relevance of drought in aseasonal tropical rainforests.</title>
        <authorList>
            <person name="Ng K.K.S."/>
            <person name="Kobayashi M.J."/>
            <person name="Fawcett J.A."/>
            <person name="Hatakeyama M."/>
            <person name="Paape T."/>
            <person name="Ng C.H."/>
            <person name="Ang C.C."/>
            <person name="Tnah L.H."/>
            <person name="Lee C.T."/>
            <person name="Nishiyama T."/>
            <person name="Sese J."/>
            <person name="O'Brien M.J."/>
            <person name="Copetti D."/>
            <person name="Mohd Noor M.I."/>
            <person name="Ong R.C."/>
            <person name="Putra M."/>
            <person name="Sireger I.Z."/>
            <person name="Indrioko S."/>
            <person name="Kosugi Y."/>
            <person name="Izuno A."/>
            <person name="Isagi Y."/>
            <person name="Lee S.L."/>
            <person name="Shimizu K.K."/>
        </authorList>
    </citation>
    <scope>NUCLEOTIDE SEQUENCE [LARGE SCALE GENOMIC DNA]</scope>
    <source>
        <strain evidence="7">214</strain>
    </source>
</reference>
<dbReference type="Gene3D" id="3.30.40.10">
    <property type="entry name" value="Zinc/RING finger domain, C3HC4 (zinc finger)"/>
    <property type="match status" value="1"/>
</dbReference>
<evidence type="ECO:0000313" key="7">
    <source>
        <dbReference type="EMBL" id="GKU92267.1"/>
    </source>
</evidence>
<accession>A0AAV5I2X4</accession>
<dbReference type="EC" id="2.3.2.27" evidence="5"/>
<dbReference type="GO" id="GO:0061630">
    <property type="term" value="F:ubiquitin protein ligase activity"/>
    <property type="evidence" value="ECO:0007669"/>
    <property type="project" value="UniProtKB-UniRule"/>
</dbReference>
<dbReference type="SUPFAM" id="SSF57850">
    <property type="entry name" value="RING/U-box"/>
    <property type="match status" value="1"/>
</dbReference>
<dbReference type="InterPro" id="IPR045185">
    <property type="entry name" value="PUB22/23/24-like"/>
</dbReference>